<dbReference type="Gene3D" id="3.30.450.20">
    <property type="entry name" value="PAS domain"/>
    <property type="match status" value="1"/>
</dbReference>
<evidence type="ECO:0000256" key="1">
    <source>
        <dbReference type="ARBA" id="ARBA00023015"/>
    </source>
</evidence>
<dbReference type="SUPFAM" id="SSF55785">
    <property type="entry name" value="PYP-like sensor domain (PAS domain)"/>
    <property type="match status" value="1"/>
</dbReference>
<dbReference type="InterPro" id="IPR035965">
    <property type="entry name" value="PAS-like_dom_sf"/>
</dbReference>
<name>A0ABW3M764_9PSEU</name>
<gene>
    <name evidence="6" type="ORF">ACFQ1S_13855</name>
</gene>
<dbReference type="PANTHER" id="PTHR44688">
    <property type="entry name" value="DNA-BINDING TRANSCRIPTIONAL ACTIVATOR DEVR_DOSR"/>
    <property type="match status" value="1"/>
</dbReference>
<dbReference type="Proteomes" id="UP001597045">
    <property type="component" value="Unassembled WGS sequence"/>
</dbReference>
<dbReference type="PANTHER" id="PTHR44688:SF16">
    <property type="entry name" value="DNA-BINDING TRANSCRIPTIONAL ACTIVATOR DEVR_DOSR"/>
    <property type="match status" value="1"/>
</dbReference>
<feature type="transmembrane region" description="Helical" evidence="4">
    <location>
        <begin position="20"/>
        <end position="42"/>
    </location>
</feature>
<evidence type="ECO:0000256" key="3">
    <source>
        <dbReference type="ARBA" id="ARBA00023163"/>
    </source>
</evidence>
<evidence type="ECO:0000256" key="2">
    <source>
        <dbReference type="ARBA" id="ARBA00023125"/>
    </source>
</evidence>
<protein>
    <submittedName>
        <fullName evidence="6">LuxR C-terminal-related transcriptional regulator</fullName>
    </submittedName>
</protein>
<dbReference type="PRINTS" id="PR00038">
    <property type="entry name" value="HTHLUXR"/>
</dbReference>
<dbReference type="EMBL" id="JBHTIS010000704">
    <property type="protein sequence ID" value="MFD1046560.1"/>
    <property type="molecule type" value="Genomic_DNA"/>
</dbReference>
<keyword evidence="2" id="KW-0238">DNA-binding</keyword>
<dbReference type="InterPro" id="IPR036388">
    <property type="entry name" value="WH-like_DNA-bd_sf"/>
</dbReference>
<dbReference type="InterPro" id="IPR013656">
    <property type="entry name" value="PAS_4"/>
</dbReference>
<evidence type="ECO:0000313" key="7">
    <source>
        <dbReference type="Proteomes" id="UP001597045"/>
    </source>
</evidence>
<reference evidence="7" key="1">
    <citation type="journal article" date="2019" name="Int. J. Syst. Evol. Microbiol.">
        <title>The Global Catalogue of Microorganisms (GCM) 10K type strain sequencing project: providing services to taxonomists for standard genome sequencing and annotation.</title>
        <authorList>
            <consortium name="The Broad Institute Genomics Platform"/>
            <consortium name="The Broad Institute Genome Sequencing Center for Infectious Disease"/>
            <person name="Wu L."/>
            <person name="Ma J."/>
        </authorList>
    </citation>
    <scope>NUCLEOTIDE SEQUENCE [LARGE SCALE GENOMIC DNA]</scope>
    <source>
        <strain evidence="7">JCM 31486</strain>
    </source>
</reference>
<keyword evidence="3" id="KW-0804">Transcription</keyword>
<dbReference type="SUPFAM" id="SSF46894">
    <property type="entry name" value="C-terminal effector domain of the bipartite response regulators"/>
    <property type="match status" value="1"/>
</dbReference>
<keyword evidence="4" id="KW-0812">Transmembrane</keyword>
<comment type="caution">
    <text evidence="6">The sequence shown here is derived from an EMBL/GenBank/DDBJ whole genome shotgun (WGS) entry which is preliminary data.</text>
</comment>
<accession>A0ABW3M764</accession>
<evidence type="ECO:0000259" key="5">
    <source>
        <dbReference type="PROSITE" id="PS50043"/>
    </source>
</evidence>
<evidence type="ECO:0000256" key="4">
    <source>
        <dbReference type="SAM" id="Phobius"/>
    </source>
</evidence>
<dbReference type="Gene3D" id="1.10.10.10">
    <property type="entry name" value="Winged helix-like DNA-binding domain superfamily/Winged helix DNA-binding domain"/>
    <property type="match status" value="1"/>
</dbReference>
<dbReference type="InterPro" id="IPR000792">
    <property type="entry name" value="Tscrpt_reg_LuxR_C"/>
</dbReference>
<feature type="domain" description="HTH luxR-type" evidence="5">
    <location>
        <begin position="113"/>
        <end position="178"/>
    </location>
</feature>
<dbReference type="SMART" id="SM00421">
    <property type="entry name" value="HTH_LUXR"/>
    <property type="match status" value="1"/>
</dbReference>
<sequence>MDETIMWRNRFLALLDRTPLPTAICSLNGMIAITNPAMATLFHTRPSRLRNRRVTDLLTPVVPGDYQRLVRNLSSGRRTTQKLAVHWSGSTGQLTVQAVGDPDGTGLLITLQADPLRPRLSEREAEIVRLVASGETSAAIASRLGITPDGVNYHLRKLTARFAVPNRAALVSLGLGTGSSAGSISA</sequence>
<keyword evidence="1" id="KW-0805">Transcription regulation</keyword>
<keyword evidence="4" id="KW-1133">Transmembrane helix</keyword>
<dbReference type="Pfam" id="PF00196">
    <property type="entry name" value="GerE"/>
    <property type="match status" value="1"/>
</dbReference>
<dbReference type="CDD" id="cd06170">
    <property type="entry name" value="LuxR_C_like"/>
    <property type="match status" value="1"/>
</dbReference>
<evidence type="ECO:0000313" key="6">
    <source>
        <dbReference type="EMBL" id="MFD1046560.1"/>
    </source>
</evidence>
<dbReference type="InterPro" id="IPR016032">
    <property type="entry name" value="Sig_transdc_resp-reg_C-effctor"/>
</dbReference>
<keyword evidence="4" id="KW-0472">Membrane</keyword>
<dbReference type="Pfam" id="PF08448">
    <property type="entry name" value="PAS_4"/>
    <property type="match status" value="1"/>
</dbReference>
<keyword evidence="7" id="KW-1185">Reference proteome</keyword>
<proteinExistence type="predicted"/>
<organism evidence="6 7">
    <name type="scientific">Kibdelosporangium lantanae</name>
    <dbReference type="NCBI Taxonomy" id="1497396"/>
    <lineage>
        <taxon>Bacteria</taxon>
        <taxon>Bacillati</taxon>
        <taxon>Actinomycetota</taxon>
        <taxon>Actinomycetes</taxon>
        <taxon>Pseudonocardiales</taxon>
        <taxon>Pseudonocardiaceae</taxon>
        <taxon>Kibdelosporangium</taxon>
    </lineage>
</organism>
<dbReference type="PROSITE" id="PS50043">
    <property type="entry name" value="HTH_LUXR_2"/>
    <property type="match status" value="1"/>
</dbReference>